<dbReference type="PANTHER" id="PTHR47765:SF2">
    <property type="entry name" value="EXONUCLEASE MUT-7 HOMOLOG"/>
    <property type="match status" value="1"/>
</dbReference>
<keyword evidence="3" id="KW-1185">Reference proteome</keyword>
<protein>
    <recommendedName>
        <fullName evidence="1">3'-5' exonuclease domain-containing protein</fullName>
    </recommendedName>
</protein>
<dbReference type="SMART" id="SM00474">
    <property type="entry name" value="35EXOc"/>
    <property type="match status" value="1"/>
</dbReference>
<dbReference type="Gene3D" id="3.30.420.10">
    <property type="entry name" value="Ribonuclease H-like superfamily/Ribonuclease H"/>
    <property type="match status" value="1"/>
</dbReference>
<dbReference type="GO" id="GO:0006139">
    <property type="term" value="P:nucleobase-containing compound metabolic process"/>
    <property type="evidence" value="ECO:0007669"/>
    <property type="project" value="InterPro"/>
</dbReference>
<proteinExistence type="predicted"/>
<sequence length="540" mass="59584">MAGRSPLLRTLEGEEHVWVDAEQGAEVFARRAEEALATGASLVAMDAEWQDPCPLSVLQLALSVDPTKPPTVFLIDLASSVSELGRVWARRLLAEAQVLAFSPKEDVRRLRAAGLVEGEPSWVDLQLYNWGLGRMPGLQAVVARALGLRMDKSLQISDWNRRPLSAEQLEYAALDASVLLRLHRCNIAALPRLDVASASETSASASAASCFRDDLGMAQEKERWNHFRSLEHRQRPRLLSGDNALSARDRNGDLGFILPASLNRLMRKLRGLGLDTEMLAEGAPARRLVECAEESDRIILYYSTKNLLPSKAAHRTYMLRSTSPDEQVREIIEAFEVDLDSDCLCGRCVQCNAWDWQLVGRQELRDHPKVAAKTLEAFDEFWLCGGCGKVYWEGKMFVKALDHFRTFMPKEGREGGEEMAARSQELESLGWSSSRVRAAMVREGWISAEQALDDASSTSGYGASSSPSRVACARSSGLRAALVVPVLFLFAGNLPTLPVLAKPHNSGAPAWRNGFRAQVFGPSDGRGTAPLYTGWLRHRA</sequence>
<dbReference type="Pfam" id="PF01927">
    <property type="entry name" value="Mut7-C"/>
    <property type="match status" value="1"/>
</dbReference>
<dbReference type="GO" id="GO:0008408">
    <property type="term" value="F:3'-5' exonuclease activity"/>
    <property type="evidence" value="ECO:0007669"/>
    <property type="project" value="InterPro"/>
</dbReference>
<organism evidence="2 3">
    <name type="scientific">Effrenium voratum</name>
    <dbReference type="NCBI Taxonomy" id="2562239"/>
    <lineage>
        <taxon>Eukaryota</taxon>
        <taxon>Sar</taxon>
        <taxon>Alveolata</taxon>
        <taxon>Dinophyceae</taxon>
        <taxon>Suessiales</taxon>
        <taxon>Symbiodiniaceae</taxon>
        <taxon>Effrenium</taxon>
    </lineage>
</organism>
<dbReference type="PANTHER" id="PTHR47765">
    <property type="entry name" value="3'-5' EXONUCLEASE DOMAIN-CONTAINING PROTEIN"/>
    <property type="match status" value="1"/>
</dbReference>
<dbReference type="EMBL" id="CAUJNA010002713">
    <property type="protein sequence ID" value="CAJ1394011.1"/>
    <property type="molecule type" value="Genomic_DNA"/>
</dbReference>
<dbReference type="InterPro" id="IPR002562">
    <property type="entry name" value="3'-5'_exonuclease_dom"/>
</dbReference>
<dbReference type="Pfam" id="PF01612">
    <property type="entry name" value="DNA_pol_A_exo1"/>
    <property type="match status" value="1"/>
</dbReference>
<evidence type="ECO:0000259" key="1">
    <source>
        <dbReference type="SMART" id="SM00474"/>
    </source>
</evidence>
<reference evidence="2" key="1">
    <citation type="submission" date="2023-08" db="EMBL/GenBank/DDBJ databases">
        <authorList>
            <person name="Chen Y."/>
            <person name="Shah S."/>
            <person name="Dougan E. K."/>
            <person name="Thang M."/>
            <person name="Chan C."/>
        </authorList>
    </citation>
    <scope>NUCLEOTIDE SEQUENCE</scope>
</reference>
<dbReference type="InterPro" id="IPR052408">
    <property type="entry name" value="Exonuclease_MUT-7-like"/>
</dbReference>
<dbReference type="InterPro" id="IPR012337">
    <property type="entry name" value="RNaseH-like_sf"/>
</dbReference>
<dbReference type="AlphaFoldDB" id="A0AA36N866"/>
<comment type="caution">
    <text evidence="2">The sequence shown here is derived from an EMBL/GenBank/DDBJ whole genome shotgun (WGS) entry which is preliminary data.</text>
</comment>
<dbReference type="GO" id="GO:0003676">
    <property type="term" value="F:nucleic acid binding"/>
    <property type="evidence" value="ECO:0007669"/>
    <property type="project" value="InterPro"/>
</dbReference>
<dbReference type="InterPro" id="IPR002782">
    <property type="entry name" value="Mut7-C_RNAse_dom"/>
</dbReference>
<dbReference type="Proteomes" id="UP001178507">
    <property type="component" value="Unassembled WGS sequence"/>
</dbReference>
<evidence type="ECO:0000313" key="3">
    <source>
        <dbReference type="Proteomes" id="UP001178507"/>
    </source>
</evidence>
<accession>A0AA36N866</accession>
<dbReference type="SUPFAM" id="SSF53098">
    <property type="entry name" value="Ribonuclease H-like"/>
    <property type="match status" value="1"/>
</dbReference>
<feature type="domain" description="3'-5' exonuclease" evidence="1">
    <location>
        <begin position="20"/>
        <end position="191"/>
    </location>
</feature>
<evidence type="ECO:0000313" key="2">
    <source>
        <dbReference type="EMBL" id="CAJ1394011.1"/>
    </source>
</evidence>
<gene>
    <name evidence="2" type="ORF">EVOR1521_LOCUS18756</name>
</gene>
<dbReference type="InterPro" id="IPR036397">
    <property type="entry name" value="RNaseH_sf"/>
</dbReference>
<name>A0AA36N866_9DINO</name>